<dbReference type="Proteomes" id="UP001610563">
    <property type="component" value="Unassembled WGS sequence"/>
</dbReference>
<protein>
    <submittedName>
        <fullName evidence="1">Uncharacterized protein</fullName>
    </submittedName>
</protein>
<sequence>MVADQQTAIVLLDTDRAVGRWTQYGDLVRYGWRKDEDTDADDSVGQNTLADGGIFKELSIDAAENEKVLAEHSIDVMVDGRKYEGTGAYYNSLFNIDSGLIVADANSSPRAEKKDWPAEDLPPLKQWSDVVFLLWQRIAGSNVQRFQHHIQYAIANTDTVRIMQKAVGEDDTFSDWESFQPLRGGGKTFRPDSDEYYALLNSPNGFGIAWFLIQHKAQLGIKTVSEITVFGADGDPCLYFAISPVG</sequence>
<name>A0ABR4FJD5_9EURO</name>
<evidence type="ECO:0000313" key="1">
    <source>
        <dbReference type="EMBL" id="KAL2783350.1"/>
    </source>
</evidence>
<keyword evidence="2" id="KW-1185">Reference proteome</keyword>
<organism evidence="1 2">
    <name type="scientific">Aspergillus keveii</name>
    <dbReference type="NCBI Taxonomy" id="714993"/>
    <lineage>
        <taxon>Eukaryota</taxon>
        <taxon>Fungi</taxon>
        <taxon>Dikarya</taxon>
        <taxon>Ascomycota</taxon>
        <taxon>Pezizomycotina</taxon>
        <taxon>Eurotiomycetes</taxon>
        <taxon>Eurotiomycetidae</taxon>
        <taxon>Eurotiales</taxon>
        <taxon>Aspergillaceae</taxon>
        <taxon>Aspergillus</taxon>
        <taxon>Aspergillus subgen. Nidulantes</taxon>
    </lineage>
</organism>
<accession>A0ABR4FJD5</accession>
<gene>
    <name evidence="1" type="ORF">BJX66DRAFT_349514</name>
</gene>
<proteinExistence type="predicted"/>
<comment type="caution">
    <text evidence="1">The sequence shown here is derived from an EMBL/GenBank/DDBJ whole genome shotgun (WGS) entry which is preliminary data.</text>
</comment>
<dbReference type="EMBL" id="JBFTWV010000244">
    <property type="protein sequence ID" value="KAL2783350.1"/>
    <property type="molecule type" value="Genomic_DNA"/>
</dbReference>
<reference evidence="1 2" key="1">
    <citation type="submission" date="2024-07" db="EMBL/GenBank/DDBJ databases">
        <title>Section-level genome sequencing and comparative genomics of Aspergillus sections Usti and Cavernicolus.</title>
        <authorList>
            <consortium name="Lawrence Berkeley National Laboratory"/>
            <person name="Nybo J.L."/>
            <person name="Vesth T.C."/>
            <person name="Theobald S."/>
            <person name="Frisvad J.C."/>
            <person name="Larsen T.O."/>
            <person name="Kjaerboelling I."/>
            <person name="Rothschild-Mancinelli K."/>
            <person name="Lyhne E.K."/>
            <person name="Kogle M.E."/>
            <person name="Barry K."/>
            <person name="Clum A."/>
            <person name="Na H."/>
            <person name="Ledsgaard L."/>
            <person name="Lin J."/>
            <person name="Lipzen A."/>
            <person name="Kuo A."/>
            <person name="Riley R."/>
            <person name="Mondo S."/>
            <person name="Labutti K."/>
            <person name="Haridas S."/>
            <person name="Pangalinan J."/>
            <person name="Salamov A.A."/>
            <person name="Simmons B.A."/>
            <person name="Magnuson J.K."/>
            <person name="Chen J."/>
            <person name="Drula E."/>
            <person name="Henrissat B."/>
            <person name="Wiebenga A."/>
            <person name="Lubbers R.J."/>
            <person name="Gomes A.C."/>
            <person name="Makela M.R."/>
            <person name="Stajich J."/>
            <person name="Grigoriev I.V."/>
            <person name="Mortensen U.H."/>
            <person name="De Vries R.P."/>
            <person name="Baker S.E."/>
            <person name="Andersen M.R."/>
        </authorList>
    </citation>
    <scope>NUCLEOTIDE SEQUENCE [LARGE SCALE GENOMIC DNA]</scope>
    <source>
        <strain evidence="1 2">CBS 209.92</strain>
    </source>
</reference>
<evidence type="ECO:0000313" key="2">
    <source>
        <dbReference type="Proteomes" id="UP001610563"/>
    </source>
</evidence>